<dbReference type="FunFam" id="3.30.565.10:FF:000006">
    <property type="entry name" value="Sensor histidine kinase WalK"/>
    <property type="match status" value="1"/>
</dbReference>
<dbReference type="SMART" id="SM00387">
    <property type="entry name" value="HATPase_c"/>
    <property type="match status" value="1"/>
</dbReference>
<keyword evidence="10 11" id="KW-0472">Membrane</keyword>
<dbReference type="InterPro" id="IPR003594">
    <property type="entry name" value="HATPase_dom"/>
</dbReference>
<dbReference type="PROSITE" id="PS50109">
    <property type="entry name" value="HIS_KIN"/>
    <property type="match status" value="1"/>
</dbReference>
<feature type="transmembrane region" description="Helical" evidence="11">
    <location>
        <begin position="66"/>
        <end position="87"/>
    </location>
</feature>
<dbReference type="InterPro" id="IPR050428">
    <property type="entry name" value="TCS_sensor_his_kinase"/>
</dbReference>
<organism evidence="14 15">
    <name type="scientific">Corynebacterium marinum DSM 44953</name>
    <dbReference type="NCBI Taxonomy" id="1224162"/>
    <lineage>
        <taxon>Bacteria</taxon>
        <taxon>Bacillati</taxon>
        <taxon>Actinomycetota</taxon>
        <taxon>Actinomycetes</taxon>
        <taxon>Mycobacteriales</taxon>
        <taxon>Corynebacteriaceae</taxon>
        <taxon>Corynebacterium</taxon>
    </lineage>
</organism>
<dbReference type="InterPro" id="IPR005467">
    <property type="entry name" value="His_kinase_dom"/>
</dbReference>
<evidence type="ECO:0000256" key="10">
    <source>
        <dbReference type="ARBA" id="ARBA00023136"/>
    </source>
</evidence>
<sequence length="395" mass="42361">MNHGPGLTFRFLAAQVLVVVISLLVAAAVATMVGPTLFHDHMLMTGREDPSLELFHAEQAYRDANLITLAVALPTALISALLASLWLSRRLRTPLQDLTRAATSLTAGNYRIRVPAGEAGPEVTTLAQAFNTMADRLEHTEDLRRQMLSDLAHEMRTPVSVLSVYLDGLEDGVVDWDLATNSVMAEQLTRLTRLVEDIDDVSRAQENQMDLDVTEEDLGQLLHATAAAAQESYVDKGVGLQVEAATGTARVVVDPQRFGQVMGNLLTNALRHTPPGGQVTIGAARRGADSVLIKVTDTGDGMTADQLGHIFERFYRGDTARDRDHGGSGIGLTISRALVEAHGGTLTATSSGPGAGSIFTIALPLLPERTALMSADRPDETTILTTPRNIPHRGI</sequence>
<geneLocation type="plasmid" evidence="14 15">
    <name>pCmarinum1</name>
</geneLocation>
<dbReference type="InterPro" id="IPR036890">
    <property type="entry name" value="HATPase_C_sf"/>
</dbReference>
<dbReference type="Gene3D" id="3.30.565.10">
    <property type="entry name" value="Histidine kinase-like ATPase, C-terminal domain"/>
    <property type="match status" value="1"/>
</dbReference>
<dbReference type="Pfam" id="PF00512">
    <property type="entry name" value="HisKA"/>
    <property type="match status" value="1"/>
</dbReference>
<dbReference type="SMART" id="SM00304">
    <property type="entry name" value="HAMP"/>
    <property type="match status" value="1"/>
</dbReference>
<evidence type="ECO:0000256" key="2">
    <source>
        <dbReference type="ARBA" id="ARBA00004236"/>
    </source>
</evidence>
<comment type="catalytic activity">
    <reaction evidence="1">
        <text>ATP + protein L-histidine = ADP + protein N-phospho-L-histidine.</text>
        <dbReference type="EC" id="2.7.13.3"/>
    </reaction>
</comment>
<dbReference type="InterPro" id="IPR003661">
    <property type="entry name" value="HisK_dim/P_dom"/>
</dbReference>
<feature type="transmembrane region" description="Helical" evidence="11">
    <location>
        <begin position="12"/>
        <end position="34"/>
    </location>
</feature>
<dbReference type="PRINTS" id="PR00344">
    <property type="entry name" value="BCTRLSENSOR"/>
</dbReference>
<keyword evidence="9" id="KW-0902">Two-component regulatory system</keyword>
<dbReference type="KEGG" id="cmq:B840_12950"/>
<dbReference type="OrthoDB" id="9757990at2"/>
<dbReference type="Gene3D" id="6.10.340.10">
    <property type="match status" value="1"/>
</dbReference>
<protein>
    <recommendedName>
        <fullName evidence="3">histidine kinase</fullName>
        <ecNumber evidence="3">2.7.13.3</ecNumber>
    </recommendedName>
</protein>
<dbReference type="EC" id="2.7.13.3" evidence="3"/>
<reference evidence="14 15" key="1">
    <citation type="submission" date="2014-05" db="EMBL/GenBank/DDBJ databases">
        <title>Complete genome sequence of Corynebacterium marinum DSM 44953.</title>
        <authorList>
            <person name="Schaffert L."/>
            <person name="Albersmeier A."/>
            <person name="Kalinowski J."/>
            <person name="Ruckert C."/>
        </authorList>
    </citation>
    <scope>NUCLEOTIDE SEQUENCE [LARGE SCALE GENOMIC DNA]</scope>
    <source>
        <strain evidence="14 15">DSM 44953</strain>
        <plasmid evidence="14 15">pCmarinum1</plasmid>
    </source>
</reference>
<dbReference type="CDD" id="cd06225">
    <property type="entry name" value="HAMP"/>
    <property type="match status" value="1"/>
</dbReference>
<dbReference type="AlphaFoldDB" id="A0A0B6TQH3"/>
<keyword evidence="15" id="KW-1185">Reference proteome</keyword>
<dbReference type="InterPro" id="IPR003660">
    <property type="entry name" value="HAMP_dom"/>
</dbReference>
<comment type="subcellular location">
    <subcellularLocation>
        <location evidence="2">Cell membrane</location>
    </subcellularLocation>
</comment>
<dbReference type="Gene3D" id="1.10.287.130">
    <property type="match status" value="1"/>
</dbReference>
<dbReference type="PROSITE" id="PS50885">
    <property type="entry name" value="HAMP"/>
    <property type="match status" value="1"/>
</dbReference>
<evidence type="ECO:0000259" key="12">
    <source>
        <dbReference type="PROSITE" id="PS50109"/>
    </source>
</evidence>
<name>A0A0B6TQH3_9CORY</name>
<feature type="domain" description="Histidine kinase" evidence="12">
    <location>
        <begin position="150"/>
        <end position="367"/>
    </location>
</feature>
<keyword evidence="6 11" id="KW-0812">Transmembrane</keyword>
<keyword evidence="5" id="KW-0808">Transferase</keyword>
<evidence type="ECO:0000256" key="4">
    <source>
        <dbReference type="ARBA" id="ARBA00022553"/>
    </source>
</evidence>
<dbReference type="GO" id="GO:0005886">
    <property type="term" value="C:plasma membrane"/>
    <property type="evidence" value="ECO:0007669"/>
    <property type="project" value="UniProtKB-SubCell"/>
</dbReference>
<dbReference type="CDD" id="cd00082">
    <property type="entry name" value="HisKA"/>
    <property type="match status" value="1"/>
</dbReference>
<dbReference type="SUPFAM" id="SSF47384">
    <property type="entry name" value="Homodimeric domain of signal transducing histidine kinase"/>
    <property type="match status" value="1"/>
</dbReference>
<evidence type="ECO:0000256" key="1">
    <source>
        <dbReference type="ARBA" id="ARBA00000085"/>
    </source>
</evidence>
<dbReference type="InterPro" id="IPR036097">
    <property type="entry name" value="HisK_dim/P_sf"/>
</dbReference>
<evidence type="ECO:0000256" key="6">
    <source>
        <dbReference type="ARBA" id="ARBA00022692"/>
    </source>
</evidence>
<keyword evidence="14" id="KW-0614">Plasmid</keyword>
<dbReference type="Pfam" id="PF02518">
    <property type="entry name" value="HATPase_c"/>
    <property type="match status" value="1"/>
</dbReference>
<evidence type="ECO:0000256" key="5">
    <source>
        <dbReference type="ARBA" id="ARBA00022679"/>
    </source>
</evidence>
<gene>
    <name evidence="14" type="ORF">B840_12950</name>
</gene>
<dbReference type="EMBL" id="CP007792">
    <property type="protein sequence ID" value="AJK70158.1"/>
    <property type="molecule type" value="Genomic_DNA"/>
</dbReference>
<dbReference type="RefSeq" id="WP_042622822.1">
    <property type="nucleotide sequence ID" value="NZ_CP007792.1"/>
</dbReference>
<dbReference type="Pfam" id="PF00672">
    <property type="entry name" value="HAMP"/>
    <property type="match status" value="1"/>
</dbReference>
<keyword evidence="7" id="KW-0418">Kinase</keyword>
<dbReference type="PANTHER" id="PTHR45436">
    <property type="entry name" value="SENSOR HISTIDINE KINASE YKOH"/>
    <property type="match status" value="1"/>
</dbReference>
<dbReference type="InterPro" id="IPR004358">
    <property type="entry name" value="Sig_transdc_His_kin-like_C"/>
</dbReference>
<dbReference type="CDD" id="cd00075">
    <property type="entry name" value="HATPase"/>
    <property type="match status" value="1"/>
</dbReference>
<evidence type="ECO:0000256" key="8">
    <source>
        <dbReference type="ARBA" id="ARBA00022989"/>
    </source>
</evidence>
<dbReference type="PANTHER" id="PTHR45436:SF5">
    <property type="entry name" value="SENSOR HISTIDINE KINASE TRCS"/>
    <property type="match status" value="1"/>
</dbReference>
<evidence type="ECO:0000256" key="11">
    <source>
        <dbReference type="SAM" id="Phobius"/>
    </source>
</evidence>
<feature type="domain" description="HAMP" evidence="13">
    <location>
        <begin position="89"/>
        <end position="142"/>
    </location>
</feature>
<evidence type="ECO:0000256" key="7">
    <source>
        <dbReference type="ARBA" id="ARBA00022777"/>
    </source>
</evidence>
<dbReference type="HOGENOM" id="CLU_000445_89_3_11"/>
<dbReference type="SUPFAM" id="SSF158472">
    <property type="entry name" value="HAMP domain-like"/>
    <property type="match status" value="1"/>
</dbReference>
<evidence type="ECO:0000256" key="9">
    <source>
        <dbReference type="ARBA" id="ARBA00023012"/>
    </source>
</evidence>
<keyword evidence="8 11" id="KW-1133">Transmembrane helix</keyword>
<proteinExistence type="predicted"/>
<evidence type="ECO:0000259" key="13">
    <source>
        <dbReference type="PROSITE" id="PS50885"/>
    </source>
</evidence>
<dbReference type="SUPFAM" id="SSF55874">
    <property type="entry name" value="ATPase domain of HSP90 chaperone/DNA topoisomerase II/histidine kinase"/>
    <property type="match status" value="1"/>
</dbReference>
<dbReference type="Proteomes" id="UP000031928">
    <property type="component" value="Plasmid pCmarinum1"/>
</dbReference>
<dbReference type="SMART" id="SM00388">
    <property type="entry name" value="HisKA"/>
    <property type="match status" value="1"/>
</dbReference>
<accession>A0A0B6TQH3</accession>
<evidence type="ECO:0000313" key="15">
    <source>
        <dbReference type="Proteomes" id="UP000031928"/>
    </source>
</evidence>
<evidence type="ECO:0000256" key="3">
    <source>
        <dbReference type="ARBA" id="ARBA00012438"/>
    </source>
</evidence>
<keyword evidence="4" id="KW-0597">Phosphoprotein</keyword>
<dbReference type="GO" id="GO:0000155">
    <property type="term" value="F:phosphorelay sensor kinase activity"/>
    <property type="evidence" value="ECO:0007669"/>
    <property type="project" value="InterPro"/>
</dbReference>
<evidence type="ECO:0000313" key="14">
    <source>
        <dbReference type="EMBL" id="AJK70158.1"/>
    </source>
</evidence>